<dbReference type="GO" id="GO:0000956">
    <property type="term" value="P:nuclear-transcribed mRNA catabolic process"/>
    <property type="evidence" value="ECO:0007669"/>
    <property type="project" value="TreeGrafter"/>
</dbReference>
<evidence type="ECO:0000259" key="3">
    <source>
        <dbReference type="Pfam" id="PF03159"/>
    </source>
</evidence>
<protein>
    <recommendedName>
        <fullName evidence="3">Xrn1 N-terminal domain-containing protein</fullName>
    </recommendedName>
</protein>
<dbReference type="PANTHER" id="PTHR12341:SF7">
    <property type="entry name" value="5'-3' EXORIBONUCLEASE 1"/>
    <property type="match status" value="1"/>
</dbReference>
<dbReference type="GO" id="GO:0004534">
    <property type="term" value="F:5'-3' RNA exonuclease activity"/>
    <property type="evidence" value="ECO:0007669"/>
    <property type="project" value="UniProtKB-ARBA"/>
</dbReference>
<comment type="similarity">
    <text evidence="1">Belongs to the 5'-3' exonuclease family.</text>
</comment>
<dbReference type="InterPro" id="IPR004859">
    <property type="entry name" value="Xrn1_N"/>
</dbReference>
<dbReference type="GO" id="GO:0005634">
    <property type="term" value="C:nucleus"/>
    <property type="evidence" value="ECO:0007669"/>
    <property type="project" value="TreeGrafter"/>
</dbReference>
<dbReference type="Pfam" id="PF03159">
    <property type="entry name" value="XRN_N"/>
    <property type="match status" value="1"/>
</dbReference>
<feature type="compositionally biased region" description="Pro residues" evidence="2">
    <location>
        <begin position="751"/>
        <end position="761"/>
    </location>
</feature>
<feature type="compositionally biased region" description="Polar residues" evidence="2">
    <location>
        <begin position="728"/>
        <end position="740"/>
    </location>
</feature>
<evidence type="ECO:0000256" key="2">
    <source>
        <dbReference type="SAM" id="MobiDB-lite"/>
    </source>
</evidence>
<feature type="region of interest" description="Disordered" evidence="2">
    <location>
        <begin position="665"/>
        <end position="803"/>
    </location>
</feature>
<evidence type="ECO:0000256" key="1">
    <source>
        <dbReference type="ARBA" id="ARBA00038299"/>
    </source>
</evidence>
<feature type="domain" description="Xrn1 N-terminal" evidence="3">
    <location>
        <begin position="7"/>
        <end position="206"/>
    </location>
</feature>
<dbReference type="AlphaFoldDB" id="A0A9P6UKR5"/>
<dbReference type="InterPro" id="IPR027073">
    <property type="entry name" value="5_3_exoribonuclease"/>
</dbReference>
<reference evidence="4" key="1">
    <citation type="journal article" date="2020" name="Fungal Divers.">
        <title>Resolving the Mortierellaceae phylogeny through synthesis of multi-gene phylogenetics and phylogenomics.</title>
        <authorList>
            <person name="Vandepol N."/>
            <person name="Liber J."/>
            <person name="Desiro A."/>
            <person name="Na H."/>
            <person name="Kennedy M."/>
            <person name="Barry K."/>
            <person name="Grigoriev I.V."/>
            <person name="Miller A.N."/>
            <person name="O'Donnell K."/>
            <person name="Stajich J.E."/>
            <person name="Bonito G."/>
        </authorList>
    </citation>
    <scope>NUCLEOTIDE SEQUENCE</scope>
    <source>
        <strain evidence="4">NVP60</strain>
    </source>
</reference>
<feature type="compositionally biased region" description="Basic and acidic residues" evidence="2">
    <location>
        <begin position="714"/>
        <end position="724"/>
    </location>
</feature>
<feature type="region of interest" description="Disordered" evidence="2">
    <location>
        <begin position="323"/>
        <end position="392"/>
    </location>
</feature>
<name>A0A9P6UKR5_9FUNG</name>
<feature type="compositionally biased region" description="Acidic residues" evidence="2">
    <location>
        <begin position="357"/>
        <end position="369"/>
    </location>
</feature>
<sequence length="817" mass="91922">MGLKEVKFIDWFRGKFPFASRVVAKHEGAHFDSVFIDVNCILHPSMRAAKNEAQFVKKLFTILDRTLSQFIPDRICYLSVDGPAPLAKLLTQKARRASKSGSGKPDHMSTLQVTPGCPFMLRLERYLSYYTVRYLQHRRSQGISPDLKFVIDHSNNPGEGESKIIENVVQQASNIRGRPCAILSMDSDAIIQAISLGMPNIFVVRKDAPQNPIVVISIDKFMRSLEGIFPGESNRARLDFCALCLFRGNDYLRGLFVGLEKLWLAYLYTRLVDPAIQARGPAKYLIDAKLKTFDLFFLKQLILNSYKDNSKLKIPENLTLQQVQPLQQQQQQQQPTVEPNSEAPEQDEYGNASDMESVGEDDSSTDDDKDAGGDVNATGSNSDIDDSQEQEKKYSVKDYLEGVLWNLEMYCSGVCPDVSFTYKFQTAPPRRAIVAYVEAIAQKKPYQTLSPSTTKNLVRVVTSNKTYLHPLVCAMILLPMQRAAAYLPESMALVQSAIVPSESRYLTHEEMMTIEDTVHGIIEVLSQSDKPQDVKVSEELFGLYNIRSPYIWTRVRAVKPRTPKTDTPQSPSLIIDALQNLSISSESKTTTQQARFADLEYQQDIICTLTKTLPSAVQIGQPNRASSAIVVSWAVDLRQLDITMQGAKQPTPWMFFSLRQSRFGRPGQQQYRPRQPQNQQQLQQQLHQRQQQQQNQREQQEQQEQRSYMPPQHQAREIAPDTRKPQNTRHTPQPHASTDNPGRRWTKPTAPHAPPQAPPAAPTNVGNNNQRISGRKPTPAPVGGGRGPLQPQKQQGKRLVDGTVLSAENEVLVSSAN</sequence>
<dbReference type="Proteomes" id="UP000823405">
    <property type="component" value="Unassembled WGS sequence"/>
</dbReference>
<organism evidence="4 5">
    <name type="scientific">Linnemannia gamsii</name>
    <dbReference type="NCBI Taxonomy" id="64522"/>
    <lineage>
        <taxon>Eukaryota</taxon>
        <taxon>Fungi</taxon>
        <taxon>Fungi incertae sedis</taxon>
        <taxon>Mucoromycota</taxon>
        <taxon>Mortierellomycotina</taxon>
        <taxon>Mortierellomycetes</taxon>
        <taxon>Mortierellales</taxon>
        <taxon>Mortierellaceae</taxon>
        <taxon>Linnemannia</taxon>
    </lineage>
</organism>
<comment type="caution">
    <text evidence="4">The sequence shown here is derived from an EMBL/GenBank/DDBJ whole genome shotgun (WGS) entry which is preliminary data.</text>
</comment>
<dbReference type="GO" id="GO:0003723">
    <property type="term" value="F:RNA binding"/>
    <property type="evidence" value="ECO:0007669"/>
    <property type="project" value="TreeGrafter"/>
</dbReference>
<dbReference type="PANTHER" id="PTHR12341">
    <property type="entry name" value="5'-&gt;3' EXORIBONUCLEASE"/>
    <property type="match status" value="1"/>
</dbReference>
<dbReference type="OrthoDB" id="372487at2759"/>
<feature type="compositionally biased region" description="Low complexity" evidence="2">
    <location>
        <begin position="323"/>
        <end position="337"/>
    </location>
</feature>
<accession>A0A9P6UKR5</accession>
<dbReference type="GO" id="GO:0016075">
    <property type="term" value="P:rRNA catabolic process"/>
    <property type="evidence" value="ECO:0007669"/>
    <property type="project" value="TreeGrafter"/>
</dbReference>
<keyword evidence="5" id="KW-1185">Reference proteome</keyword>
<dbReference type="EMBL" id="JAAAIN010000983">
    <property type="protein sequence ID" value="KAG0308661.1"/>
    <property type="molecule type" value="Genomic_DNA"/>
</dbReference>
<dbReference type="Gene3D" id="3.40.50.12390">
    <property type="match status" value="1"/>
</dbReference>
<gene>
    <name evidence="4" type="ORF">BGZ97_013309</name>
</gene>
<evidence type="ECO:0000313" key="4">
    <source>
        <dbReference type="EMBL" id="KAG0308661.1"/>
    </source>
</evidence>
<proteinExistence type="inferred from homology"/>
<feature type="compositionally biased region" description="Low complexity" evidence="2">
    <location>
        <begin position="668"/>
        <end position="697"/>
    </location>
</feature>
<evidence type="ECO:0000313" key="5">
    <source>
        <dbReference type="Proteomes" id="UP000823405"/>
    </source>
</evidence>